<name>A0A0L0WAQ8_GOTPU</name>
<dbReference type="InterPro" id="IPR027417">
    <property type="entry name" value="P-loop_NTPase"/>
</dbReference>
<gene>
    <name evidence="12" type="primary">dnaB</name>
    <name evidence="12" type="ORF">CLPU_6c00180</name>
</gene>
<dbReference type="PROSITE" id="PS51199">
    <property type="entry name" value="SF4_HELICASE"/>
    <property type="match status" value="1"/>
</dbReference>
<proteinExistence type="inferred from homology"/>
<dbReference type="EC" id="5.6.2.3" evidence="9"/>
<protein>
    <recommendedName>
        <fullName evidence="9">DNA 5'-3' helicase</fullName>
        <ecNumber evidence="9">5.6.2.3</ecNumber>
    </recommendedName>
</protein>
<evidence type="ECO:0000259" key="11">
    <source>
        <dbReference type="PROSITE" id="PS51199"/>
    </source>
</evidence>
<dbReference type="InterPro" id="IPR036185">
    <property type="entry name" value="DNA_heli_DnaB-like_N_sf"/>
</dbReference>
<dbReference type="GO" id="GO:0005524">
    <property type="term" value="F:ATP binding"/>
    <property type="evidence" value="ECO:0007669"/>
    <property type="project" value="UniProtKB-KW"/>
</dbReference>
<dbReference type="GO" id="GO:0005829">
    <property type="term" value="C:cytosol"/>
    <property type="evidence" value="ECO:0007669"/>
    <property type="project" value="TreeGrafter"/>
</dbReference>
<comment type="similarity">
    <text evidence="1">Belongs to the helicase family. DnaB subfamily.</text>
</comment>
<organism evidence="12 13">
    <name type="scientific">Gottschalkia purinilytica</name>
    <name type="common">Clostridium purinilyticum</name>
    <dbReference type="NCBI Taxonomy" id="1503"/>
    <lineage>
        <taxon>Bacteria</taxon>
        <taxon>Bacillati</taxon>
        <taxon>Bacillota</taxon>
        <taxon>Tissierellia</taxon>
        <taxon>Tissierellales</taxon>
        <taxon>Gottschalkiaceae</taxon>
        <taxon>Gottschalkia</taxon>
    </lineage>
</organism>
<dbReference type="Gene3D" id="1.10.860.10">
    <property type="entry name" value="DNAb Helicase, Chain A"/>
    <property type="match status" value="1"/>
</dbReference>
<dbReference type="AlphaFoldDB" id="A0A0L0WAQ8"/>
<evidence type="ECO:0000256" key="3">
    <source>
        <dbReference type="ARBA" id="ARBA00022741"/>
    </source>
</evidence>
<evidence type="ECO:0000256" key="4">
    <source>
        <dbReference type="ARBA" id="ARBA00022801"/>
    </source>
</evidence>
<dbReference type="Pfam" id="PF00772">
    <property type="entry name" value="DnaB"/>
    <property type="match status" value="1"/>
</dbReference>
<evidence type="ECO:0000256" key="9">
    <source>
        <dbReference type="ARBA" id="ARBA00044969"/>
    </source>
</evidence>
<keyword evidence="3" id="KW-0547">Nucleotide-binding</keyword>
<dbReference type="RefSeq" id="WP_050355058.1">
    <property type="nucleotide sequence ID" value="NZ_LGSS01000006.1"/>
</dbReference>
<keyword evidence="6" id="KW-0067">ATP-binding</keyword>
<evidence type="ECO:0000256" key="7">
    <source>
        <dbReference type="ARBA" id="ARBA00023125"/>
    </source>
</evidence>
<dbReference type="GO" id="GO:0003677">
    <property type="term" value="F:DNA binding"/>
    <property type="evidence" value="ECO:0007669"/>
    <property type="project" value="UniProtKB-KW"/>
</dbReference>
<accession>A0A0L0WAQ8</accession>
<dbReference type="PANTHER" id="PTHR30153">
    <property type="entry name" value="REPLICATIVE DNA HELICASE DNAB"/>
    <property type="match status" value="1"/>
</dbReference>
<dbReference type="GO" id="GO:0016887">
    <property type="term" value="F:ATP hydrolysis activity"/>
    <property type="evidence" value="ECO:0007669"/>
    <property type="project" value="RHEA"/>
</dbReference>
<evidence type="ECO:0000256" key="1">
    <source>
        <dbReference type="ARBA" id="ARBA00008428"/>
    </source>
</evidence>
<dbReference type="OrthoDB" id="1754301at2"/>
<dbReference type="Proteomes" id="UP000037267">
    <property type="component" value="Unassembled WGS sequence"/>
</dbReference>
<dbReference type="InterPro" id="IPR007693">
    <property type="entry name" value="DNA_helicase_DnaB-like_N"/>
</dbReference>
<dbReference type="GO" id="GO:0043139">
    <property type="term" value="F:5'-3' DNA helicase activity"/>
    <property type="evidence" value="ECO:0007669"/>
    <property type="project" value="UniProtKB-EC"/>
</dbReference>
<dbReference type="GO" id="GO:0006260">
    <property type="term" value="P:DNA replication"/>
    <property type="evidence" value="ECO:0007669"/>
    <property type="project" value="UniProtKB-KW"/>
</dbReference>
<keyword evidence="8" id="KW-0413">Isomerase</keyword>
<keyword evidence="5 12" id="KW-0347">Helicase</keyword>
<dbReference type="PATRIC" id="fig|1503.3.peg.2812"/>
<dbReference type="STRING" id="1503.CLPU_6c00180"/>
<dbReference type="Gene3D" id="3.40.50.300">
    <property type="entry name" value="P-loop containing nucleotide triphosphate hydrolases"/>
    <property type="match status" value="1"/>
</dbReference>
<keyword evidence="4 12" id="KW-0378">Hydrolase</keyword>
<sequence>MIEVLRIEREVLGSFLLDKGTHEYIHYLDEDDFIDESNKKVLASIKSLINQNKEVNYFELQEKTNLDITYIIDLAELVATTRYIESNIKLLKDKANRRRLIDKAKKIINMAKDNDVDIDIIKNDAMQEIDEIKNITNEEVITLREAMLDTITVLEKRSENKDDKSYHTGITKLDTATAGLHEEELTTIAARPGVGKTAIAMQIGLNIANNKRKVMFTSLEMSDIQLCQRIIAAYSKLDGNDLRRGNLNEDGWKKTISVAQRFCWDNFILDKTSKNTQHIRTKIRKYKPDLVIIDYLQLLKSVGKYSNREQEVSSITRDLKLMTLEFKIPIIMLSQLNRNAEGNRPTLADLRESGAIEQDSDNIIFIHKLNNREISELIEKEIYTRELIEEMNKRKNTLTDIILEKQRNGPTGTFGMAYIPSFMKFIPIDN</sequence>
<evidence type="ECO:0000256" key="10">
    <source>
        <dbReference type="ARBA" id="ARBA00048954"/>
    </source>
</evidence>
<evidence type="ECO:0000256" key="2">
    <source>
        <dbReference type="ARBA" id="ARBA00022705"/>
    </source>
</evidence>
<evidence type="ECO:0000313" key="13">
    <source>
        <dbReference type="Proteomes" id="UP000037267"/>
    </source>
</evidence>
<dbReference type="EMBL" id="LGSS01000006">
    <property type="protein sequence ID" value="KNF08532.1"/>
    <property type="molecule type" value="Genomic_DNA"/>
</dbReference>
<evidence type="ECO:0000256" key="8">
    <source>
        <dbReference type="ARBA" id="ARBA00023235"/>
    </source>
</evidence>
<keyword evidence="2" id="KW-0235">DNA replication</keyword>
<evidence type="ECO:0000313" key="12">
    <source>
        <dbReference type="EMBL" id="KNF08532.1"/>
    </source>
</evidence>
<comment type="catalytic activity">
    <reaction evidence="10">
        <text>ATP + H2O = ADP + phosphate + H(+)</text>
        <dbReference type="Rhea" id="RHEA:13065"/>
        <dbReference type="ChEBI" id="CHEBI:15377"/>
        <dbReference type="ChEBI" id="CHEBI:15378"/>
        <dbReference type="ChEBI" id="CHEBI:30616"/>
        <dbReference type="ChEBI" id="CHEBI:43474"/>
        <dbReference type="ChEBI" id="CHEBI:456216"/>
        <dbReference type="EC" id="5.6.2.3"/>
    </reaction>
</comment>
<dbReference type="InterPro" id="IPR007694">
    <property type="entry name" value="DNA_helicase_DnaB-like_C"/>
</dbReference>
<dbReference type="InterPro" id="IPR016136">
    <property type="entry name" value="DNA_helicase_N/primase_C"/>
</dbReference>
<dbReference type="PANTHER" id="PTHR30153:SF2">
    <property type="entry name" value="REPLICATIVE DNA HELICASE"/>
    <property type="match status" value="1"/>
</dbReference>
<reference evidence="13" key="1">
    <citation type="submission" date="2015-07" db="EMBL/GenBank/DDBJ databases">
        <title>Draft genome sequence of the purine-degrading Gottschalkia purinilyticum DSM 1384 (formerly Clostridium purinilyticum).</title>
        <authorList>
            <person name="Poehlein A."/>
            <person name="Schiel-Bengelsdorf B."/>
            <person name="Bengelsdorf F.R."/>
            <person name="Daniel R."/>
            <person name="Duerre P."/>
        </authorList>
    </citation>
    <scope>NUCLEOTIDE SEQUENCE [LARGE SCALE GENOMIC DNA]</scope>
    <source>
        <strain evidence="13">DSM 1384</strain>
    </source>
</reference>
<keyword evidence="7" id="KW-0238">DNA-binding</keyword>
<dbReference type="Pfam" id="PF03796">
    <property type="entry name" value="DnaB_C"/>
    <property type="match status" value="1"/>
</dbReference>
<evidence type="ECO:0000256" key="5">
    <source>
        <dbReference type="ARBA" id="ARBA00022806"/>
    </source>
</evidence>
<comment type="caution">
    <text evidence="12">The sequence shown here is derived from an EMBL/GenBank/DDBJ whole genome shotgun (WGS) entry which is preliminary data.</text>
</comment>
<dbReference type="SUPFAM" id="SSF52540">
    <property type="entry name" value="P-loop containing nucleoside triphosphate hydrolases"/>
    <property type="match status" value="1"/>
</dbReference>
<dbReference type="SUPFAM" id="SSF48024">
    <property type="entry name" value="N-terminal domain of DnaB helicase"/>
    <property type="match status" value="1"/>
</dbReference>
<feature type="domain" description="SF4 helicase" evidence="11">
    <location>
        <begin position="159"/>
        <end position="430"/>
    </location>
</feature>
<evidence type="ECO:0000256" key="6">
    <source>
        <dbReference type="ARBA" id="ARBA00022840"/>
    </source>
</evidence>
<keyword evidence="13" id="KW-1185">Reference proteome</keyword>